<evidence type="ECO:0000313" key="2">
    <source>
        <dbReference type="EMBL" id="VTJ76663.1"/>
    </source>
</evidence>
<dbReference type="Proteomes" id="UP000335636">
    <property type="component" value="Unassembled WGS sequence"/>
</dbReference>
<protein>
    <submittedName>
        <fullName evidence="2">Uncharacterized protein</fullName>
    </submittedName>
</protein>
<dbReference type="AlphaFoldDB" id="A0A5E4C436"/>
<evidence type="ECO:0000256" key="1">
    <source>
        <dbReference type="SAM" id="MobiDB-lite"/>
    </source>
</evidence>
<accession>A0A5E4C436</accession>
<keyword evidence="3" id="KW-1185">Reference proteome</keyword>
<gene>
    <name evidence="2" type="ORF">MONAX_5E036429</name>
</gene>
<organism evidence="2 3">
    <name type="scientific">Marmota monax</name>
    <name type="common">Woodchuck</name>
    <dbReference type="NCBI Taxonomy" id="9995"/>
    <lineage>
        <taxon>Eukaryota</taxon>
        <taxon>Metazoa</taxon>
        <taxon>Chordata</taxon>
        <taxon>Craniata</taxon>
        <taxon>Vertebrata</taxon>
        <taxon>Euteleostomi</taxon>
        <taxon>Mammalia</taxon>
        <taxon>Eutheria</taxon>
        <taxon>Euarchontoglires</taxon>
        <taxon>Glires</taxon>
        <taxon>Rodentia</taxon>
        <taxon>Sciuromorpha</taxon>
        <taxon>Sciuridae</taxon>
        <taxon>Xerinae</taxon>
        <taxon>Marmotini</taxon>
        <taxon>Marmota</taxon>
    </lineage>
</organism>
<reference evidence="2" key="1">
    <citation type="submission" date="2019-04" db="EMBL/GenBank/DDBJ databases">
        <authorList>
            <person name="Alioto T."/>
            <person name="Alioto T."/>
        </authorList>
    </citation>
    <scope>NUCLEOTIDE SEQUENCE [LARGE SCALE GENOMIC DNA]</scope>
</reference>
<name>A0A5E4C436_MARMO</name>
<feature type="region of interest" description="Disordered" evidence="1">
    <location>
        <begin position="1"/>
        <end position="34"/>
    </location>
</feature>
<proteinExistence type="predicted"/>
<comment type="caution">
    <text evidence="2">The sequence shown here is derived from an EMBL/GenBank/DDBJ whole genome shotgun (WGS) entry which is preliminary data.</text>
</comment>
<evidence type="ECO:0000313" key="3">
    <source>
        <dbReference type="Proteomes" id="UP000335636"/>
    </source>
</evidence>
<sequence>MEAHTCDPGGDWGGLGRVTSSRAASAKRGPKQLSGTLSLNKKGLGCAQGFSALGSVPVLKREPAEQAHCQPVVPIATGVTGCGSRLTARLPLAARGQLAPFPAPSQGGWLGAELDLARGEAGHHPAPSPALRGHFQECGSTMEAPNPA</sequence>
<dbReference type="EMBL" id="CABDUW010000910">
    <property type="protein sequence ID" value="VTJ76663.1"/>
    <property type="molecule type" value="Genomic_DNA"/>
</dbReference>